<feature type="transmembrane region" description="Helical" evidence="1">
    <location>
        <begin position="7"/>
        <end position="29"/>
    </location>
</feature>
<evidence type="ECO:0000313" key="4">
    <source>
        <dbReference type="Proteomes" id="UP000186246"/>
    </source>
</evidence>
<dbReference type="AlphaFoldDB" id="A0A1N7PJR1"/>
<dbReference type="OrthoDB" id="1442728at2"/>
<reference evidence="3" key="2">
    <citation type="submission" date="2017-01" db="EMBL/GenBank/DDBJ databases">
        <authorList>
            <person name="Mah S.A."/>
            <person name="Swanson W.J."/>
            <person name="Moy G.W."/>
            <person name="Vacquier V.D."/>
        </authorList>
    </citation>
    <scope>NUCLEOTIDE SEQUENCE [LARGE SCALE GENOMIC DNA]</scope>
    <source>
        <strain evidence="3">DSM 21068</strain>
    </source>
</reference>
<feature type="transmembrane region" description="Helical" evidence="1">
    <location>
        <begin position="41"/>
        <end position="59"/>
    </location>
</feature>
<evidence type="ECO:0000313" key="2">
    <source>
        <dbReference type="EMBL" id="PQA93924.1"/>
    </source>
</evidence>
<reference evidence="2 5" key="1">
    <citation type="submission" date="2016-11" db="EMBL/GenBank/DDBJ databases">
        <title>Whole genomes of Flavobacteriaceae.</title>
        <authorList>
            <person name="Stine C."/>
            <person name="Li C."/>
            <person name="Tadesse D."/>
        </authorList>
    </citation>
    <scope>NUCLEOTIDE SEQUENCE [LARGE SCALE GENOMIC DNA]</scope>
    <source>
        <strain evidence="2 5">DSM 21068</strain>
    </source>
</reference>
<name>A0A1N7PJR1_9FLAO</name>
<keyword evidence="5" id="KW-1185">Reference proteome</keyword>
<dbReference type="EMBL" id="MUGO01000012">
    <property type="protein sequence ID" value="PQA93924.1"/>
    <property type="molecule type" value="Genomic_DNA"/>
</dbReference>
<dbReference type="EMBL" id="FTOJ01000021">
    <property type="protein sequence ID" value="SIT10865.1"/>
    <property type="molecule type" value="Genomic_DNA"/>
</dbReference>
<feature type="transmembrane region" description="Helical" evidence="1">
    <location>
        <begin position="80"/>
        <end position="104"/>
    </location>
</feature>
<reference evidence="4" key="3">
    <citation type="submission" date="2017-01" db="EMBL/GenBank/DDBJ databases">
        <authorList>
            <person name="Varghese N."/>
            <person name="Submissions S."/>
        </authorList>
    </citation>
    <scope>NUCLEOTIDE SEQUENCE [LARGE SCALE GENOMIC DNA]</scope>
    <source>
        <strain evidence="4">DSM 21068</strain>
    </source>
</reference>
<evidence type="ECO:0000313" key="5">
    <source>
        <dbReference type="Proteomes" id="UP000238314"/>
    </source>
</evidence>
<evidence type="ECO:0000256" key="1">
    <source>
        <dbReference type="SAM" id="Phobius"/>
    </source>
</evidence>
<protein>
    <submittedName>
        <fullName evidence="3">Uncharacterized protein</fullName>
    </submittedName>
</protein>
<accession>A0A1N7PJR1</accession>
<sequence length="180" mass="21249">MEKWKSNVWLIIIICAIIIGYPFFAIKYFETSTALKITAKFLLLPIVLFLLIFGPKFYYKSVKPLDKDIPKNKFKEKARDIFSIFMMIIFSTGILFGIAFSLIITTNKLFGKSESVKINESVEKYEPYITKNGRLRHYIDFRNPKTQEIIHLEVYREYYVGEIFEKEMNYGAWGILYSTE</sequence>
<dbReference type="RefSeq" id="WP_076452924.1">
    <property type="nucleotide sequence ID" value="NZ_FTOJ01000021.1"/>
</dbReference>
<keyword evidence="1" id="KW-0472">Membrane</keyword>
<dbReference type="Proteomes" id="UP000186246">
    <property type="component" value="Unassembled WGS sequence"/>
</dbReference>
<dbReference type="Proteomes" id="UP000238314">
    <property type="component" value="Unassembled WGS sequence"/>
</dbReference>
<proteinExistence type="predicted"/>
<organism evidence="3 4">
    <name type="scientific">Chryseobacterium piscicola</name>
    <dbReference type="NCBI Taxonomy" id="551459"/>
    <lineage>
        <taxon>Bacteria</taxon>
        <taxon>Pseudomonadati</taxon>
        <taxon>Bacteroidota</taxon>
        <taxon>Flavobacteriia</taxon>
        <taxon>Flavobacteriales</taxon>
        <taxon>Weeksellaceae</taxon>
        <taxon>Chryseobacterium group</taxon>
        <taxon>Chryseobacterium</taxon>
    </lineage>
</organism>
<gene>
    <name evidence="2" type="ORF">B0A70_09065</name>
    <name evidence="3" type="ORF">SAMN05421796_1211</name>
</gene>
<keyword evidence="1" id="KW-0812">Transmembrane</keyword>
<keyword evidence="1" id="KW-1133">Transmembrane helix</keyword>
<evidence type="ECO:0000313" key="3">
    <source>
        <dbReference type="EMBL" id="SIT10865.1"/>
    </source>
</evidence>